<evidence type="ECO:0000259" key="5">
    <source>
        <dbReference type="Pfam" id="PF00149"/>
    </source>
</evidence>
<organism evidence="6 7">
    <name type="scientific">Methanobacterium paludis (strain DSM 25820 / JCM 18151 / SWAN1)</name>
    <dbReference type="NCBI Taxonomy" id="868131"/>
    <lineage>
        <taxon>Archaea</taxon>
        <taxon>Methanobacteriati</taxon>
        <taxon>Methanobacteriota</taxon>
        <taxon>Methanomada group</taxon>
        <taxon>Methanobacteria</taxon>
        <taxon>Methanobacteriales</taxon>
        <taxon>Methanobacteriaceae</taxon>
        <taxon>Methanobacterium</taxon>
    </lineage>
</organism>
<evidence type="ECO:0000256" key="3">
    <source>
        <dbReference type="ARBA" id="ARBA00023004"/>
    </source>
</evidence>
<keyword evidence="1" id="KW-0479">Metal-binding</keyword>
<dbReference type="eggNOG" id="arCOG01153">
    <property type="taxonomic scope" value="Archaea"/>
</dbReference>
<accession>F6D690</accession>
<reference evidence="6 7" key="1">
    <citation type="journal article" date="2014" name="Int. J. Syst. Evol. Microbiol.">
        <title>Methanobacterium paludis sp. nov. and a novel strain of Methanobacterium lacus isolated from northern peatlands.</title>
        <authorList>
            <person name="Cadillo-Quiroz H."/>
            <person name="Brauer S.L."/>
            <person name="Goodson N."/>
            <person name="Yavitt J.B."/>
            <person name="Zinder S.H."/>
        </authorList>
    </citation>
    <scope>NUCLEOTIDE SEQUENCE [LARGE SCALE GENOMIC DNA]</scope>
    <source>
        <strain evidence="7">DSM 25820 / JCM 18151 / SWAN1</strain>
    </source>
</reference>
<name>F6D690_METPW</name>
<dbReference type="RefSeq" id="WP_013825804.1">
    <property type="nucleotide sequence ID" value="NC_015574.1"/>
</dbReference>
<dbReference type="GO" id="GO:0046872">
    <property type="term" value="F:metal ion binding"/>
    <property type="evidence" value="ECO:0007669"/>
    <property type="project" value="UniProtKB-KW"/>
</dbReference>
<dbReference type="KEGG" id="mew:MSWAN_1286"/>
<keyword evidence="2" id="KW-0378">Hydrolase</keyword>
<gene>
    <name evidence="6" type="ordered locus">MSWAN_1286</name>
</gene>
<proteinExistence type="inferred from homology"/>
<dbReference type="Pfam" id="PF00149">
    <property type="entry name" value="Metallophos"/>
    <property type="match status" value="1"/>
</dbReference>
<evidence type="ECO:0000256" key="1">
    <source>
        <dbReference type="ARBA" id="ARBA00022723"/>
    </source>
</evidence>
<dbReference type="HOGENOM" id="CLU_063034_1_0_2"/>
<dbReference type="PANTHER" id="PTHR42988">
    <property type="entry name" value="PHOSPHOHYDROLASE"/>
    <property type="match status" value="1"/>
</dbReference>
<dbReference type="GO" id="GO:0016787">
    <property type="term" value="F:hydrolase activity"/>
    <property type="evidence" value="ECO:0007669"/>
    <property type="project" value="UniProtKB-KW"/>
</dbReference>
<dbReference type="SUPFAM" id="SSF56300">
    <property type="entry name" value="Metallo-dependent phosphatases"/>
    <property type="match status" value="1"/>
</dbReference>
<dbReference type="GeneID" id="10668791"/>
<keyword evidence="7" id="KW-1185">Reference proteome</keyword>
<dbReference type="InterPro" id="IPR029052">
    <property type="entry name" value="Metallo-depent_PP-like"/>
</dbReference>
<dbReference type="EMBL" id="CP002772">
    <property type="protein sequence ID" value="AEG18303.1"/>
    <property type="molecule type" value="Genomic_DNA"/>
</dbReference>
<comment type="similarity">
    <text evidence="4">Belongs to the cyclic nucleotide phosphodiesterase class-III family.</text>
</comment>
<evidence type="ECO:0000256" key="4">
    <source>
        <dbReference type="ARBA" id="ARBA00025742"/>
    </source>
</evidence>
<dbReference type="Proteomes" id="UP000009231">
    <property type="component" value="Chromosome"/>
</dbReference>
<dbReference type="Gene3D" id="3.60.21.10">
    <property type="match status" value="1"/>
</dbReference>
<dbReference type="CDD" id="cd07400">
    <property type="entry name" value="MPP_1"/>
    <property type="match status" value="1"/>
</dbReference>
<evidence type="ECO:0000313" key="6">
    <source>
        <dbReference type="EMBL" id="AEG18303.1"/>
    </source>
</evidence>
<evidence type="ECO:0000313" key="7">
    <source>
        <dbReference type="Proteomes" id="UP000009231"/>
    </source>
</evidence>
<keyword evidence="3" id="KW-0408">Iron</keyword>
<evidence type="ECO:0000256" key="2">
    <source>
        <dbReference type="ARBA" id="ARBA00022801"/>
    </source>
</evidence>
<feature type="domain" description="Calcineurin-like phosphoesterase" evidence="5">
    <location>
        <begin position="4"/>
        <end position="187"/>
    </location>
</feature>
<dbReference type="AlphaFoldDB" id="F6D690"/>
<dbReference type="InterPro" id="IPR050884">
    <property type="entry name" value="CNP_phosphodiesterase-III"/>
</dbReference>
<dbReference type="STRING" id="868131.MSWAN_1286"/>
<sequence>MVFIAHISDLHVGSVNFEEDLLIKALYDINDMHPDVTIVTGDITENGYYLEFEKAAKYLDMIKSPMLVVPGNHDARHVGDECFEELIKERYGVLNVKKHGLKVIGLDSSEPDLDFGKVGRSQQRWMENELENAGGDHLYKIIALHHHIIPVPRTGRERNVLSDAGDILQSVINGNADLVLSGHKHMPHVWMMENTAFVTAGTVSSLRLRGKELSSFNTINIEEDFIEIILNRADGTRRCLAKYENTCKVID</sequence>
<dbReference type="PANTHER" id="PTHR42988:SF2">
    <property type="entry name" value="CYCLIC NUCLEOTIDE PHOSPHODIESTERASE CBUA0032-RELATED"/>
    <property type="match status" value="1"/>
</dbReference>
<protein>
    <submittedName>
        <fullName evidence="6">Metallophosphoesterase</fullName>
    </submittedName>
</protein>
<dbReference type="InterPro" id="IPR004843">
    <property type="entry name" value="Calcineurin-like_PHP"/>
</dbReference>
<dbReference type="OrthoDB" id="7513at2157"/>